<accession>A0A2P7YMK5</accession>
<dbReference type="PANTHER" id="PTHR37534">
    <property type="entry name" value="TRANSCRIPTIONAL ACTIVATOR PROTEIN UGA3"/>
    <property type="match status" value="1"/>
</dbReference>
<dbReference type="EMBL" id="PYFQ01000009">
    <property type="protein sequence ID" value="PSK37207.1"/>
    <property type="molecule type" value="Genomic_DNA"/>
</dbReference>
<reference evidence="3 4" key="1">
    <citation type="submission" date="2018-03" db="EMBL/GenBank/DDBJ databases">
        <title>Candida pseudohaemulonii genome assembly and annotation.</title>
        <authorList>
            <person name="Munoz J.F."/>
            <person name="Gade L.G."/>
            <person name="Chow N.A."/>
            <person name="Litvintseva A.P."/>
            <person name="Loparev V.N."/>
            <person name="Cuomo C.A."/>
        </authorList>
    </citation>
    <scope>NUCLEOTIDE SEQUENCE [LARGE SCALE GENOMIC DNA]</scope>
    <source>
        <strain evidence="3 4">B12108</strain>
    </source>
</reference>
<organism evidence="3 4">
    <name type="scientific">Candidozyma pseudohaemuli</name>
    <dbReference type="NCBI Taxonomy" id="418784"/>
    <lineage>
        <taxon>Eukaryota</taxon>
        <taxon>Fungi</taxon>
        <taxon>Dikarya</taxon>
        <taxon>Ascomycota</taxon>
        <taxon>Saccharomycotina</taxon>
        <taxon>Pichiomycetes</taxon>
        <taxon>Metschnikowiaceae</taxon>
        <taxon>Candidozyma</taxon>
    </lineage>
</organism>
<dbReference type="RefSeq" id="XP_024713058.1">
    <property type="nucleotide sequence ID" value="XM_024858971.1"/>
</dbReference>
<name>A0A2P7YMK5_9ASCO</name>
<dbReference type="AlphaFoldDB" id="A0A2P7YMK5"/>
<comment type="caution">
    <text evidence="3">The sequence shown here is derived from an EMBL/GenBank/DDBJ whole genome shotgun (WGS) entry which is preliminary data.</text>
</comment>
<protein>
    <recommendedName>
        <fullName evidence="5">Transcription factor domain-containing protein</fullName>
    </recommendedName>
</protein>
<evidence type="ECO:0000256" key="1">
    <source>
        <dbReference type="ARBA" id="ARBA00004123"/>
    </source>
</evidence>
<dbReference type="STRING" id="418784.A0A2P7YMK5"/>
<keyword evidence="2" id="KW-0539">Nucleus</keyword>
<dbReference type="InterPro" id="IPR021858">
    <property type="entry name" value="Fun_TF"/>
</dbReference>
<sequence>MWPSAEKQSLSHHDEFQIEKLPSKPRYQFVVYTGDQKEEASVESSPGNVSFQPPVTAGSIAETAFEEILPIDEQLFPLSPASGLLGWGGSFGPMESPFLFQAFVDGFLKSVSPQACHPRLLPLANFVPYALQSPIMMDVFNACGASFLSSRDPSMKHEAKKRYSLCLTNFANSLSRPRDGVEEWMVAAVILLCLRDKFSGTLAIVPASHLAKALEMIRQLRQSGKLSVVSLKFLIETFLFNYTVMLLTGTQEVVLRLPSPFQVYDEWRPILDYSPFRTALPFMKYPIFGAARHFYEIAAKVSWYFSHLPLSPEDKGVVCGLLSQTYTTPLPTITPEAEQELLPHELIHVRESIYLADMLQNCCLLLLHKLLFPMLERDDPLVQEIVTKIIHKLCALSGDSPIWIICTWPLLVCGIATSSASQQHYIYSQCQRCASRFQMEFLDQICRFLVSVWGTDTEAGLGWNCLLDRDIILRVYL</sequence>
<dbReference type="VEuPathDB" id="FungiDB:C7M61_003634"/>
<evidence type="ECO:0000256" key="2">
    <source>
        <dbReference type="ARBA" id="ARBA00023242"/>
    </source>
</evidence>
<evidence type="ECO:0000313" key="3">
    <source>
        <dbReference type="EMBL" id="PSK37207.1"/>
    </source>
</evidence>
<dbReference type="GO" id="GO:0005634">
    <property type="term" value="C:nucleus"/>
    <property type="evidence" value="ECO:0007669"/>
    <property type="project" value="UniProtKB-SubCell"/>
</dbReference>
<evidence type="ECO:0000313" key="4">
    <source>
        <dbReference type="Proteomes" id="UP000241107"/>
    </source>
</evidence>
<keyword evidence="4" id="KW-1185">Reference proteome</keyword>
<dbReference type="OrthoDB" id="3598904at2759"/>
<gene>
    <name evidence="3" type="ORF">C7M61_003634</name>
</gene>
<dbReference type="GeneID" id="36567022"/>
<comment type="subcellular location">
    <subcellularLocation>
        <location evidence="1">Nucleus</location>
    </subcellularLocation>
</comment>
<evidence type="ECO:0008006" key="5">
    <source>
        <dbReference type="Google" id="ProtNLM"/>
    </source>
</evidence>
<dbReference type="Pfam" id="PF11951">
    <property type="entry name" value="Fungal_trans_2"/>
    <property type="match status" value="2"/>
</dbReference>
<dbReference type="PANTHER" id="PTHR37534:SF46">
    <property type="entry name" value="ZN(II)2CYS6 TRANSCRIPTION FACTOR (EUROFUNG)"/>
    <property type="match status" value="1"/>
</dbReference>
<proteinExistence type="predicted"/>
<dbReference type="Proteomes" id="UP000241107">
    <property type="component" value="Unassembled WGS sequence"/>
</dbReference>